<dbReference type="FunFam" id="3.10.20.370:FF:000001">
    <property type="entry name" value="Retrovirus-related Pol polyprotein from transposon 17.6-like protein"/>
    <property type="match status" value="1"/>
</dbReference>
<dbReference type="Pfam" id="PF17917">
    <property type="entry name" value="RT_RNaseH"/>
    <property type="match status" value="1"/>
</dbReference>
<dbReference type="CDD" id="cd09274">
    <property type="entry name" value="RNase_HI_RT_Ty3"/>
    <property type="match status" value="1"/>
</dbReference>
<dbReference type="InterPro" id="IPR041373">
    <property type="entry name" value="RT_RNaseH"/>
</dbReference>
<dbReference type="GO" id="GO:0004519">
    <property type="term" value="F:endonuclease activity"/>
    <property type="evidence" value="ECO:0007669"/>
    <property type="project" value="UniProtKB-KW"/>
</dbReference>
<proteinExistence type="predicted"/>
<name>A0A4Y2DX21_ARAVE</name>
<keyword evidence="4" id="KW-0255">Endonuclease</keyword>
<evidence type="ECO:0000259" key="7">
    <source>
        <dbReference type="Pfam" id="PF17917"/>
    </source>
</evidence>
<dbReference type="SUPFAM" id="SSF56672">
    <property type="entry name" value="DNA/RNA polymerases"/>
    <property type="match status" value="1"/>
</dbReference>
<evidence type="ECO:0000256" key="2">
    <source>
        <dbReference type="ARBA" id="ARBA00022695"/>
    </source>
</evidence>
<evidence type="ECO:0000256" key="3">
    <source>
        <dbReference type="ARBA" id="ARBA00022722"/>
    </source>
</evidence>
<comment type="caution">
    <text evidence="8">The sequence shown here is derived from an EMBL/GenBank/DDBJ whole genome shotgun (WGS) entry which is preliminary data.</text>
</comment>
<keyword evidence="1" id="KW-0808">Transferase</keyword>
<keyword evidence="3" id="KW-0540">Nuclease</keyword>
<gene>
    <name evidence="8" type="ORF">AVEN_149879_1</name>
</gene>
<dbReference type="AlphaFoldDB" id="A0A4Y2DX21"/>
<organism evidence="8 9">
    <name type="scientific">Araneus ventricosus</name>
    <name type="common">Orbweaver spider</name>
    <name type="synonym">Epeira ventricosa</name>
    <dbReference type="NCBI Taxonomy" id="182803"/>
    <lineage>
        <taxon>Eukaryota</taxon>
        <taxon>Metazoa</taxon>
        <taxon>Ecdysozoa</taxon>
        <taxon>Arthropoda</taxon>
        <taxon>Chelicerata</taxon>
        <taxon>Arachnida</taxon>
        <taxon>Araneae</taxon>
        <taxon>Araneomorphae</taxon>
        <taxon>Entelegynae</taxon>
        <taxon>Araneoidea</taxon>
        <taxon>Araneidae</taxon>
        <taxon>Araneus</taxon>
    </lineage>
</organism>
<keyword evidence="2" id="KW-0548">Nucleotidyltransferase</keyword>
<evidence type="ECO:0000256" key="5">
    <source>
        <dbReference type="ARBA" id="ARBA00022801"/>
    </source>
</evidence>
<dbReference type="PANTHER" id="PTHR37984">
    <property type="entry name" value="PROTEIN CBG26694"/>
    <property type="match status" value="1"/>
</dbReference>
<dbReference type="InterPro" id="IPR050951">
    <property type="entry name" value="Retrovirus_Pol_polyprotein"/>
</dbReference>
<keyword evidence="9" id="KW-1185">Reference proteome</keyword>
<dbReference type="GO" id="GO:0003964">
    <property type="term" value="F:RNA-directed DNA polymerase activity"/>
    <property type="evidence" value="ECO:0007669"/>
    <property type="project" value="UniProtKB-KW"/>
</dbReference>
<dbReference type="InterPro" id="IPR043502">
    <property type="entry name" value="DNA/RNA_pol_sf"/>
</dbReference>
<dbReference type="PANTHER" id="PTHR37984:SF5">
    <property type="entry name" value="PROTEIN NYNRIN-LIKE"/>
    <property type="match status" value="1"/>
</dbReference>
<dbReference type="EMBL" id="BGPR01000457">
    <property type="protein sequence ID" value="GBM21301.1"/>
    <property type="molecule type" value="Genomic_DNA"/>
</dbReference>
<evidence type="ECO:0000256" key="1">
    <source>
        <dbReference type="ARBA" id="ARBA00022679"/>
    </source>
</evidence>
<dbReference type="Gene3D" id="3.10.20.370">
    <property type="match status" value="1"/>
</dbReference>
<keyword evidence="6" id="KW-0695">RNA-directed DNA polymerase</keyword>
<evidence type="ECO:0000313" key="9">
    <source>
        <dbReference type="Proteomes" id="UP000499080"/>
    </source>
</evidence>
<sequence>MIQGKKLQLPQMLNSYGLEATICQKQADGRRSVIAYASRTLTPTESRYAQIEKEALAAVWGCEKFKDYLTGMHFKIETDHKPLIPIFLQEKLR</sequence>
<keyword evidence="5" id="KW-0378">Hydrolase</keyword>
<dbReference type="GO" id="GO:0016787">
    <property type="term" value="F:hydrolase activity"/>
    <property type="evidence" value="ECO:0007669"/>
    <property type="project" value="UniProtKB-KW"/>
</dbReference>
<reference evidence="8 9" key="1">
    <citation type="journal article" date="2019" name="Sci. Rep.">
        <title>Orb-weaving spider Araneus ventricosus genome elucidates the spidroin gene catalogue.</title>
        <authorList>
            <person name="Kono N."/>
            <person name="Nakamura H."/>
            <person name="Ohtoshi R."/>
            <person name="Moran D.A.P."/>
            <person name="Shinohara A."/>
            <person name="Yoshida Y."/>
            <person name="Fujiwara M."/>
            <person name="Mori M."/>
            <person name="Tomita M."/>
            <person name="Arakawa K."/>
        </authorList>
    </citation>
    <scope>NUCLEOTIDE SEQUENCE [LARGE SCALE GENOMIC DNA]</scope>
</reference>
<feature type="domain" description="Reverse transcriptase RNase H-like" evidence="7">
    <location>
        <begin position="14"/>
        <end position="90"/>
    </location>
</feature>
<evidence type="ECO:0000256" key="4">
    <source>
        <dbReference type="ARBA" id="ARBA00022759"/>
    </source>
</evidence>
<evidence type="ECO:0000256" key="6">
    <source>
        <dbReference type="ARBA" id="ARBA00022918"/>
    </source>
</evidence>
<dbReference type="Proteomes" id="UP000499080">
    <property type="component" value="Unassembled WGS sequence"/>
</dbReference>
<dbReference type="OrthoDB" id="2286242at2759"/>
<accession>A0A4Y2DX21</accession>
<evidence type="ECO:0000313" key="8">
    <source>
        <dbReference type="EMBL" id="GBM21301.1"/>
    </source>
</evidence>
<protein>
    <recommendedName>
        <fullName evidence="7">Reverse transcriptase RNase H-like domain-containing protein</fullName>
    </recommendedName>
</protein>